<evidence type="ECO:0000256" key="4">
    <source>
        <dbReference type="PROSITE-ProRule" id="PRU01360"/>
    </source>
</evidence>
<dbReference type="PROSITE" id="PS00018">
    <property type="entry name" value="EF_HAND_1"/>
    <property type="match status" value="1"/>
</dbReference>
<protein>
    <submittedName>
        <fullName evidence="7">TonB-linked SusC/RagA family outer membrane protein</fullName>
    </submittedName>
</protein>
<sequence length="1138" mass="125443">MEKSFIHQRLLFQIVKISVFQMILAVVFVGIAMATPAKGQEMLDSKVTLVLNNVSLESALSEIEKAAHVKFSYNSRTLNLNQKVSVIEKNESLSTILTKMLKPLSIKYVVVSKKIVLRKEIGPKTGFLYENEESSKPQVLANVDWSVKGTVTDEKGEKLPGVSITIKGTTRGTTTNANGDYEISVADGKGVLVFSYIGYKPQEVLIDNRTTIKVTLATDTKALEEVIVVGYGTIKKEKNITSVSTLEAEKITNLGASSVGETLGGRIPGIIVTNSGGGPGKKPSISLRGGGTPVYVIDDIISTEFQFQTLAVNDIENISFLKDGPATAIYGVAAGNGLVLVTTKRGNNKKLSINYNFGQDLSQPTYLPRKISSYELVSLVNQVDVKEGNQGRYAESDVQKYRDQTDPLNFPNNDWQKLVLKEFAPQQHHNLSLNGGNEQIKYYASLGYLNQGTLYQFNTNWLKRYNYRLSLTGDFAKIGLKTSMTIYGVDETRRDNASGYGSGYFAVWSHIQNAPPTDKAYADLERTKYANKGDHPIVEIDPRSGYVRNQDRNLNALLNLDWKVPGVEGLSFRANGNLSQVQAFGKSWNITAPQFAIGSSTPASSNQPNLAVSTTTGYNYVLQGFGNYERKFGSHNVSAMFGYEEAYGYNENFSTGRNSYVFGIDQIFAGPQSTATNNGSSFENVRNGWLGRVRYDFKEKYLFEGSFRYDGSDLFPAGKRKGFFPGAALGWLISHENFMGSLMEKNIINLLKARISYGSVGQNSGVSSFAYVPGYSTGGGYVVGGVLQPSLNAPSIPSPDISWYDQQSFNTGFDFGTLGNKLSGSLDYFYLRTTGYLASPSGVGYTDPLGTALPTRKSNGAFRRAGFDFTVKYSDKIGKLKYTLGSNFVKFDQLWEVNPNEDSTTLKNPNTTSYHQIGFLQTAYLSAGLYQNATDIMNSPRRMASIVAPGDIIYRDVNGDGKIDGDDFRRVGKSAFPRVTYGFTADLTYGGWFMNMLWQGSGKRSIYLGDVIQSNYSTNIRYEFQTKNHWEPGAGNSQFPRLISGAAVNGGHNAVTSDFWVINAGYLRLKALQVGYNFKNYLSKDLKFISDLRVTLSATNLLTFSKIKQYGLDPETGSNNNYDYPSQRVYALSVNLGF</sequence>
<feature type="domain" description="Secretin/TonB short N-terminal" evidence="6">
    <location>
        <begin position="69"/>
        <end position="120"/>
    </location>
</feature>
<dbReference type="Pfam" id="PF07715">
    <property type="entry name" value="Plug"/>
    <property type="match status" value="1"/>
</dbReference>
<feature type="transmembrane region" description="Helical" evidence="5">
    <location>
        <begin position="12"/>
        <end position="34"/>
    </location>
</feature>
<keyword evidence="4 5" id="KW-0812">Transmembrane</keyword>
<evidence type="ECO:0000256" key="2">
    <source>
        <dbReference type="ARBA" id="ARBA00023136"/>
    </source>
</evidence>
<evidence type="ECO:0000259" key="6">
    <source>
        <dbReference type="SMART" id="SM00965"/>
    </source>
</evidence>
<dbReference type="InterPro" id="IPR018247">
    <property type="entry name" value="EF_Hand_1_Ca_BS"/>
</dbReference>
<dbReference type="GO" id="GO:0009279">
    <property type="term" value="C:cell outer membrane"/>
    <property type="evidence" value="ECO:0007669"/>
    <property type="project" value="UniProtKB-SubCell"/>
</dbReference>
<dbReference type="Proteomes" id="UP000541352">
    <property type="component" value="Unassembled WGS sequence"/>
</dbReference>
<dbReference type="Pfam" id="PF13715">
    <property type="entry name" value="CarbopepD_reg_2"/>
    <property type="match status" value="1"/>
</dbReference>
<keyword evidence="2 4" id="KW-0472">Membrane</keyword>
<comment type="subcellular location">
    <subcellularLocation>
        <location evidence="4">Cell outer membrane</location>
        <topology evidence="4">Multi-pass membrane protein</topology>
    </subcellularLocation>
</comment>
<dbReference type="Gene3D" id="2.60.40.1120">
    <property type="entry name" value="Carboxypeptidase-like, regulatory domain"/>
    <property type="match status" value="1"/>
</dbReference>
<dbReference type="InterPro" id="IPR023996">
    <property type="entry name" value="TonB-dep_OMP_SusC/RagA"/>
</dbReference>
<accession>A0A7W5ZJP9</accession>
<dbReference type="PROSITE" id="PS52016">
    <property type="entry name" value="TONB_DEPENDENT_REC_3"/>
    <property type="match status" value="1"/>
</dbReference>
<keyword evidence="3 4" id="KW-0998">Cell outer membrane</keyword>
<dbReference type="AlphaFoldDB" id="A0A7W5ZJP9"/>
<evidence type="ECO:0000256" key="1">
    <source>
        <dbReference type="ARBA" id="ARBA00022448"/>
    </source>
</evidence>
<gene>
    <name evidence="7" type="ORF">FHS57_001862</name>
</gene>
<organism evidence="7 8">
    <name type="scientific">Runella defluvii</name>
    <dbReference type="NCBI Taxonomy" id="370973"/>
    <lineage>
        <taxon>Bacteria</taxon>
        <taxon>Pseudomonadati</taxon>
        <taxon>Bacteroidota</taxon>
        <taxon>Cytophagia</taxon>
        <taxon>Cytophagales</taxon>
        <taxon>Spirosomataceae</taxon>
        <taxon>Runella</taxon>
    </lineage>
</organism>
<dbReference type="RefSeq" id="WP_183972754.1">
    <property type="nucleotide sequence ID" value="NZ_JACIBY010000003.1"/>
</dbReference>
<evidence type="ECO:0000256" key="5">
    <source>
        <dbReference type="SAM" id="Phobius"/>
    </source>
</evidence>
<keyword evidence="5" id="KW-1133">Transmembrane helix</keyword>
<dbReference type="EMBL" id="JACIBY010000003">
    <property type="protein sequence ID" value="MBB3837865.1"/>
    <property type="molecule type" value="Genomic_DNA"/>
</dbReference>
<dbReference type="InterPro" id="IPR023997">
    <property type="entry name" value="TonB-dep_OMP_SusC/RagA_CS"/>
</dbReference>
<proteinExistence type="inferred from homology"/>
<dbReference type="InterPro" id="IPR008969">
    <property type="entry name" value="CarboxyPept-like_regulatory"/>
</dbReference>
<evidence type="ECO:0000256" key="3">
    <source>
        <dbReference type="ARBA" id="ARBA00023237"/>
    </source>
</evidence>
<evidence type="ECO:0000313" key="8">
    <source>
        <dbReference type="Proteomes" id="UP000541352"/>
    </source>
</evidence>
<dbReference type="InterPro" id="IPR012910">
    <property type="entry name" value="Plug_dom"/>
</dbReference>
<keyword evidence="4" id="KW-1134">Transmembrane beta strand</keyword>
<comment type="caution">
    <text evidence="7">The sequence shown here is derived from an EMBL/GenBank/DDBJ whole genome shotgun (WGS) entry which is preliminary data.</text>
</comment>
<evidence type="ECO:0000313" key="7">
    <source>
        <dbReference type="EMBL" id="MBB3837865.1"/>
    </source>
</evidence>
<dbReference type="SUPFAM" id="SSF49464">
    <property type="entry name" value="Carboxypeptidase regulatory domain-like"/>
    <property type="match status" value="1"/>
</dbReference>
<dbReference type="SUPFAM" id="SSF56935">
    <property type="entry name" value="Porins"/>
    <property type="match status" value="1"/>
</dbReference>
<dbReference type="SMART" id="SM00965">
    <property type="entry name" value="STN"/>
    <property type="match status" value="1"/>
</dbReference>
<keyword evidence="1 4" id="KW-0813">Transport</keyword>
<dbReference type="NCBIfam" id="TIGR04057">
    <property type="entry name" value="SusC_RagA_signa"/>
    <property type="match status" value="1"/>
</dbReference>
<dbReference type="InterPro" id="IPR039426">
    <property type="entry name" value="TonB-dep_rcpt-like"/>
</dbReference>
<dbReference type="FunFam" id="2.60.40.1120:FF:000003">
    <property type="entry name" value="Outer membrane protein Omp121"/>
    <property type="match status" value="1"/>
</dbReference>
<dbReference type="NCBIfam" id="TIGR04056">
    <property type="entry name" value="OMP_RagA_SusC"/>
    <property type="match status" value="1"/>
</dbReference>
<comment type="similarity">
    <text evidence="4">Belongs to the TonB-dependent receptor family.</text>
</comment>
<reference evidence="7 8" key="1">
    <citation type="submission" date="2020-08" db="EMBL/GenBank/DDBJ databases">
        <title>Genomic Encyclopedia of Type Strains, Phase IV (KMG-IV): sequencing the most valuable type-strain genomes for metagenomic binning, comparative biology and taxonomic classification.</title>
        <authorList>
            <person name="Goeker M."/>
        </authorList>
    </citation>
    <scope>NUCLEOTIDE SEQUENCE [LARGE SCALE GENOMIC DNA]</scope>
    <source>
        <strain evidence="7 8">DSM 17976</strain>
    </source>
</reference>
<keyword evidence="8" id="KW-1185">Reference proteome</keyword>
<dbReference type="Gene3D" id="2.170.130.10">
    <property type="entry name" value="TonB-dependent receptor, plug domain"/>
    <property type="match status" value="1"/>
</dbReference>
<name>A0A7W5ZJP9_9BACT</name>
<dbReference type="InterPro" id="IPR037066">
    <property type="entry name" value="Plug_dom_sf"/>
</dbReference>
<dbReference type="InterPro" id="IPR011662">
    <property type="entry name" value="Secretin/TonB_short_N"/>
</dbReference>